<dbReference type="GO" id="GO:0005886">
    <property type="term" value="C:plasma membrane"/>
    <property type="evidence" value="ECO:0007669"/>
    <property type="project" value="UniProtKB-SubCell"/>
</dbReference>
<dbReference type="GO" id="GO:0022857">
    <property type="term" value="F:transmembrane transporter activity"/>
    <property type="evidence" value="ECO:0007669"/>
    <property type="project" value="TreeGrafter"/>
</dbReference>
<feature type="transmembrane region" description="Helical" evidence="7">
    <location>
        <begin position="313"/>
        <end position="331"/>
    </location>
</feature>
<gene>
    <name evidence="9" type="ORF">PM006_10995</name>
</gene>
<keyword evidence="5 7" id="KW-1133">Transmembrane helix</keyword>
<keyword evidence="3" id="KW-0997">Cell inner membrane</keyword>
<dbReference type="NCBIfam" id="TIGR00786">
    <property type="entry name" value="dctM"/>
    <property type="match status" value="1"/>
</dbReference>
<organism evidence="9 10">
    <name type="scientific">Clostridium symbiosum</name>
    <name type="common">Bacteroides symbiosus</name>
    <dbReference type="NCBI Taxonomy" id="1512"/>
    <lineage>
        <taxon>Bacteria</taxon>
        <taxon>Bacillati</taxon>
        <taxon>Bacillota</taxon>
        <taxon>Clostridia</taxon>
        <taxon>Lachnospirales</taxon>
        <taxon>Lachnospiraceae</taxon>
        <taxon>Otoolea</taxon>
    </lineage>
</organism>
<evidence type="ECO:0000256" key="7">
    <source>
        <dbReference type="SAM" id="Phobius"/>
    </source>
</evidence>
<feature type="transmembrane region" description="Helical" evidence="7">
    <location>
        <begin position="170"/>
        <end position="193"/>
    </location>
</feature>
<comment type="caution">
    <text evidence="9">The sequence shown here is derived from an EMBL/GenBank/DDBJ whole genome shotgun (WGS) entry which is preliminary data.</text>
</comment>
<proteinExistence type="predicted"/>
<dbReference type="InterPro" id="IPR010656">
    <property type="entry name" value="DctM"/>
</dbReference>
<evidence type="ECO:0000259" key="8">
    <source>
        <dbReference type="Pfam" id="PF06808"/>
    </source>
</evidence>
<evidence type="ECO:0000256" key="6">
    <source>
        <dbReference type="ARBA" id="ARBA00023136"/>
    </source>
</evidence>
<feature type="transmembrane region" description="Helical" evidence="7">
    <location>
        <begin position="269"/>
        <end position="293"/>
    </location>
</feature>
<feature type="transmembrane region" description="Helical" evidence="7">
    <location>
        <begin position="135"/>
        <end position="158"/>
    </location>
</feature>
<feature type="domain" description="TRAP C4-dicarboxylate transport system permease DctM subunit" evidence="8">
    <location>
        <begin position="7"/>
        <end position="417"/>
    </location>
</feature>
<sequence length="427" mass="44918">MVTAALFIGLIIFLILNVPVGIAIGCASLAAVLTLGTLTSTFIAATLVTASDSFPLMAIPLFILAGELMGSGGVSKRLLNVCNAFFGRITGGLAICTVVVCMFFAAVSGSGPATVAAVGSMVVPTMLEKGYSKRFTLALIACAGSIGVIIPPSIPMVVYGVATNTSISSLFMAGFGPGLLIGFSLIAFCYFYCKKMGWKGSSTKYTLREKMMIVWDAKWALINPVIILGGIYAGVFTPTEAAGVAAVYAFLCGVFIYKELNFKSLFSTIGTAFSTNGTTMIIIGCATAFAKILTMEQIPMQISQAILGISNNQIIILIVINVFLLFVGCIMDTTPAMMVLAPILLPIAASFGMSPVHFGLVMVVNLAIGFCTPPLGINLFVAARVGNEPLDTVIKGIIPFIIVMVVDLFIITFVPSISMFIPNMLMK</sequence>
<protein>
    <submittedName>
        <fullName evidence="9">TRAP transporter large permease</fullName>
    </submittedName>
</protein>
<comment type="subcellular location">
    <subcellularLocation>
        <location evidence="1">Cell inner membrane</location>
        <topology evidence="1">Multi-pass membrane protein</topology>
    </subcellularLocation>
</comment>
<dbReference type="PIRSF" id="PIRSF006066">
    <property type="entry name" value="HI0050"/>
    <property type="match status" value="1"/>
</dbReference>
<dbReference type="EMBL" id="JAQLGM010000024">
    <property type="protein sequence ID" value="MDB2000727.1"/>
    <property type="molecule type" value="Genomic_DNA"/>
</dbReference>
<feature type="transmembrane region" description="Helical" evidence="7">
    <location>
        <begin position="343"/>
        <end position="368"/>
    </location>
</feature>
<feature type="transmembrane region" description="Helical" evidence="7">
    <location>
        <begin position="241"/>
        <end position="257"/>
    </location>
</feature>
<evidence type="ECO:0000256" key="2">
    <source>
        <dbReference type="ARBA" id="ARBA00022475"/>
    </source>
</evidence>
<evidence type="ECO:0000313" key="10">
    <source>
        <dbReference type="Proteomes" id="UP001300871"/>
    </source>
</evidence>
<feature type="transmembrane region" description="Helical" evidence="7">
    <location>
        <begin position="397"/>
        <end position="421"/>
    </location>
</feature>
<dbReference type="PANTHER" id="PTHR33362">
    <property type="entry name" value="SIALIC ACID TRAP TRANSPORTER PERMEASE PROTEIN SIAT-RELATED"/>
    <property type="match status" value="1"/>
</dbReference>
<dbReference type="Proteomes" id="UP001300871">
    <property type="component" value="Unassembled WGS sequence"/>
</dbReference>
<dbReference type="AlphaFoldDB" id="A0AAW6AVD2"/>
<dbReference type="InterPro" id="IPR004681">
    <property type="entry name" value="TRAP_DctM"/>
</dbReference>
<dbReference type="RefSeq" id="WP_150027162.1">
    <property type="nucleotide sequence ID" value="NZ_JABFCJ010000045.1"/>
</dbReference>
<reference evidence="9" key="1">
    <citation type="submission" date="2023-01" db="EMBL/GenBank/DDBJ databases">
        <title>Human gut microbiome strain richness.</title>
        <authorList>
            <person name="Chen-Liaw A."/>
        </authorList>
    </citation>
    <scope>NUCLEOTIDE SEQUENCE</scope>
    <source>
        <strain evidence="9">B1_m1001713B170214d0_201011</strain>
    </source>
</reference>
<keyword evidence="4 7" id="KW-0812">Transmembrane</keyword>
<feature type="transmembrane region" description="Helical" evidence="7">
    <location>
        <begin position="6"/>
        <end position="35"/>
    </location>
</feature>
<evidence type="ECO:0000256" key="3">
    <source>
        <dbReference type="ARBA" id="ARBA00022519"/>
    </source>
</evidence>
<feature type="transmembrane region" description="Helical" evidence="7">
    <location>
        <begin position="85"/>
        <end position="107"/>
    </location>
</feature>
<evidence type="ECO:0000256" key="5">
    <source>
        <dbReference type="ARBA" id="ARBA00022989"/>
    </source>
</evidence>
<evidence type="ECO:0000256" key="1">
    <source>
        <dbReference type="ARBA" id="ARBA00004429"/>
    </source>
</evidence>
<feature type="transmembrane region" description="Helical" evidence="7">
    <location>
        <begin position="42"/>
        <end position="65"/>
    </location>
</feature>
<evidence type="ECO:0000256" key="4">
    <source>
        <dbReference type="ARBA" id="ARBA00022692"/>
    </source>
</evidence>
<keyword evidence="6 7" id="KW-0472">Membrane</keyword>
<evidence type="ECO:0000313" key="9">
    <source>
        <dbReference type="EMBL" id="MDB2000727.1"/>
    </source>
</evidence>
<dbReference type="GeneID" id="57967777"/>
<feature type="transmembrane region" description="Helical" evidence="7">
    <location>
        <begin position="213"/>
        <end position="235"/>
    </location>
</feature>
<keyword evidence="2" id="KW-1003">Cell membrane</keyword>
<dbReference type="Pfam" id="PF06808">
    <property type="entry name" value="DctM"/>
    <property type="match status" value="1"/>
</dbReference>
<dbReference type="PANTHER" id="PTHR33362:SF5">
    <property type="entry name" value="C4-DICARBOXYLATE TRAP TRANSPORTER LARGE PERMEASE PROTEIN DCTM"/>
    <property type="match status" value="1"/>
</dbReference>
<name>A0AAW6AVD2_CLOSY</name>
<accession>A0AAW6AVD2</accession>